<protein>
    <submittedName>
        <fullName evidence="2">Uncharacterized protein</fullName>
    </submittedName>
</protein>
<proteinExistence type="predicted"/>
<sequence>MLLATQLGIAGHPRTPRQTVGCVLKRVIQNVITVATGLAELVKTLPSTLKINMAPKIARNSSDKAEGTKTTRAGKDKGDPAGLVRNPIMITAKSSGINTTGVDRDVKNDDGIIPPLDARGKDKIQPTITSFFAVGVQESYTEHIVPPPANSQSVIEAVPSGTSRERVPIKTNEPLIKVSQGDNGLPGVLDSSVVTKEKGIRFPISKNGHQAQQSKILAGGESVGDMDDTTITLSTEVLQYVSPKLTVGDKETEKSLKPTDWAKDGGDKFDSLTEESDLTSNEHNLSESGRNISSETGNISSCNKPTVLQQRRHRKCTKVRSGPSEGTELSTFSGSKTLKWDYSSIRLTDISTANGQQMANNNMEGNIGGPASSTCTASVESGMLQSI</sequence>
<evidence type="ECO:0000256" key="1">
    <source>
        <dbReference type="SAM" id="MobiDB-lite"/>
    </source>
</evidence>
<dbReference type="EMBL" id="JANPWB010000012">
    <property type="protein sequence ID" value="KAJ1119515.1"/>
    <property type="molecule type" value="Genomic_DNA"/>
</dbReference>
<reference evidence="2" key="1">
    <citation type="journal article" date="2022" name="bioRxiv">
        <title>Sequencing and chromosome-scale assembly of the giantPleurodeles waltlgenome.</title>
        <authorList>
            <person name="Brown T."/>
            <person name="Elewa A."/>
            <person name="Iarovenko S."/>
            <person name="Subramanian E."/>
            <person name="Araus A.J."/>
            <person name="Petzold A."/>
            <person name="Susuki M."/>
            <person name="Suzuki K.-i.T."/>
            <person name="Hayashi T."/>
            <person name="Toyoda A."/>
            <person name="Oliveira C."/>
            <person name="Osipova E."/>
            <person name="Leigh N.D."/>
            <person name="Simon A."/>
            <person name="Yun M.H."/>
        </authorList>
    </citation>
    <scope>NUCLEOTIDE SEQUENCE</scope>
    <source>
        <strain evidence="2">20211129_DDA</strain>
        <tissue evidence="2">Liver</tissue>
    </source>
</reference>
<accession>A0AAV7NX14</accession>
<evidence type="ECO:0000313" key="2">
    <source>
        <dbReference type="EMBL" id="KAJ1119515.1"/>
    </source>
</evidence>
<feature type="region of interest" description="Disordered" evidence="1">
    <location>
        <begin position="60"/>
        <end position="83"/>
    </location>
</feature>
<organism evidence="2 3">
    <name type="scientific">Pleurodeles waltl</name>
    <name type="common">Iberian ribbed newt</name>
    <dbReference type="NCBI Taxonomy" id="8319"/>
    <lineage>
        <taxon>Eukaryota</taxon>
        <taxon>Metazoa</taxon>
        <taxon>Chordata</taxon>
        <taxon>Craniata</taxon>
        <taxon>Vertebrata</taxon>
        <taxon>Euteleostomi</taxon>
        <taxon>Amphibia</taxon>
        <taxon>Batrachia</taxon>
        <taxon>Caudata</taxon>
        <taxon>Salamandroidea</taxon>
        <taxon>Salamandridae</taxon>
        <taxon>Pleurodelinae</taxon>
        <taxon>Pleurodeles</taxon>
    </lineage>
</organism>
<name>A0AAV7NX14_PLEWA</name>
<feature type="compositionally biased region" description="Basic and acidic residues" evidence="1">
    <location>
        <begin position="61"/>
        <end position="79"/>
    </location>
</feature>
<gene>
    <name evidence="2" type="ORF">NDU88_007700</name>
</gene>
<keyword evidence="3" id="KW-1185">Reference proteome</keyword>
<dbReference type="AlphaFoldDB" id="A0AAV7NX14"/>
<dbReference type="Proteomes" id="UP001066276">
    <property type="component" value="Chromosome 8"/>
</dbReference>
<feature type="compositionally biased region" description="Polar residues" evidence="1">
    <location>
        <begin position="278"/>
        <end position="309"/>
    </location>
</feature>
<evidence type="ECO:0000313" key="3">
    <source>
        <dbReference type="Proteomes" id="UP001066276"/>
    </source>
</evidence>
<feature type="region of interest" description="Disordered" evidence="1">
    <location>
        <begin position="248"/>
        <end position="332"/>
    </location>
</feature>
<comment type="caution">
    <text evidence="2">The sequence shown here is derived from an EMBL/GenBank/DDBJ whole genome shotgun (WGS) entry which is preliminary data.</text>
</comment>
<feature type="compositionally biased region" description="Basic and acidic residues" evidence="1">
    <location>
        <begin position="248"/>
        <end position="271"/>
    </location>
</feature>